<dbReference type="GO" id="GO:0006952">
    <property type="term" value="P:defense response"/>
    <property type="evidence" value="ECO:0007669"/>
    <property type="project" value="UniProtKB-KW"/>
</dbReference>
<evidence type="ECO:0000259" key="8">
    <source>
        <dbReference type="Pfam" id="PF18117"/>
    </source>
</evidence>
<proteinExistence type="predicted"/>
<dbReference type="InterPro" id="IPR029058">
    <property type="entry name" value="AB_hydrolase_fold"/>
</dbReference>
<evidence type="ECO:0000256" key="5">
    <source>
        <dbReference type="ARBA" id="ARBA00022821"/>
    </source>
</evidence>
<evidence type="ECO:0008006" key="11">
    <source>
        <dbReference type="Google" id="ProtNLM"/>
    </source>
</evidence>
<keyword evidence="3" id="KW-0963">Cytoplasm</keyword>
<evidence type="ECO:0000256" key="1">
    <source>
        <dbReference type="ARBA" id="ARBA00004123"/>
    </source>
</evidence>
<accession>A0AAD4WEX8</accession>
<evidence type="ECO:0000256" key="4">
    <source>
        <dbReference type="ARBA" id="ARBA00022801"/>
    </source>
</evidence>
<feature type="domain" description="Fungal lipase-type" evidence="7">
    <location>
        <begin position="203"/>
        <end position="293"/>
    </location>
</feature>
<dbReference type="Gene3D" id="3.40.50.1820">
    <property type="entry name" value="alpha/beta hydrolase"/>
    <property type="match status" value="1"/>
</dbReference>
<reference evidence="9 10" key="1">
    <citation type="journal article" date="2022" name="G3 (Bethesda)">
        <title>Whole-genome sequence and methylome profiling of the almond [Prunus dulcis (Mill.) D.A. Webb] cultivar 'Nonpareil'.</title>
        <authorList>
            <person name="D'Amico-Willman K.M."/>
            <person name="Ouma W.Z."/>
            <person name="Meulia T."/>
            <person name="Sideli G.M."/>
            <person name="Gradziel T.M."/>
            <person name="Fresnedo-Ramirez J."/>
        </authorList>
    </citation>
    <scope>NUCLEOTIDE SEQUENCE [LARGE SCALE GENOMIC DNA]</scope>
    <source>
        <strain evidence="9">Clone GOH B32 T37-40</strain>
    </source>
</reference>
<dbReference type="SUPFAM" id="SSF53474">
    <property type="entry name" value="alpha/beta-Hydrolases"/>
    <property type="match status" value="1"/>
</dbReference>
<name>A0AAD4WEX8_PRUDU</name>
<sequence length="689" mass="79249">MCSCTSLHLTRSASAHDCNYSWVYWLDDLYCSPYAVLQSYTSLAGHMFRKEQADHQTDNTRKPLVFSQYSFLNSWRIALLCRYSKILATGVSWFLGFSSGLELANVLLTSEPLHQSWDAIQNDKQKVNPNAQPTLHINTTQQADLTIITFLTSPMSLRGQEGLILSSTFKERNLLDFEFLLNKSNPSFSLNEAAINLFASRFDELRLLKTEISRSNSLVIITGHSMGGCVATLFTLWLLEGLNLFKAKRPLCITFGSPLIGDEHFRKCVSQFSVWTSCFLHVASIQDPVPKLFLSPYPTALGTGTKVGAYKPFGTFLLCSDFGCACFEDPDLILELVAANSQGDQTQYPNVGIQFFDYGQLLERLKLKAFCKDVFELAESDGVPLKASIITQLAAIFGVPQSQALQQQQPNINILKKKMETQEYKFAIQKTKASNAAKKLNDIKVNMIYLEWYKKEAKVREIGYYDMYKNKRNINDVNAYEFKKKLSNYWQDLVEEVENKPQKEEAALRTRWLMGGTTYRKMMEPLHIAEYYKENDGKNYIEERPKHFILLEKWLKEEEERKVAERNRRGETVEDGPSKFKAQNVASSLNDDSCFWAHVEEALILCYQLERGQPSFQEREQCKQKLIEFEEYVLDALKNFAVTPDIFLKYSSFMQWWKQYNKIVGSSTQLARIMTDGRYHDYEKGVVVF</sequence>
<comment type="caution">
    <text evidence="9">The sequence shown here is derived from an EMBL/GenBank/DDBJ whole genome shotgun (WGS) entry which is preliminary data.</text>
</comment>
<dbReference type="InterPro" id="IPR002921">
    <property type="entry name" value="Fungal_lipase-type"/>
</dbReference>
<dbReference type="AlphaFoldDB" id="A0AAD4WEX8"/>
<dbReference type="GO" id="GO:0006629">
    <property type="term" value="P:lipid metabolic process"/>
    <property type="evidence" value="ECO:0007669"/>
    <property type="project" value="InterPro"/>
</dbReference>
<comment type="subcellular location">
    <subcellularLocation>
        <location evidence="2">Cytoplasm</location>
    </subcellularLocation>
    <subcellularLocation>
        <location evidence="1">Nucleus</location>
    </subcellularLocation>
</comment>
<dbReference type="Pfam" id="PF01764">
    <property type="entry name" value="Lipase_3"/>
    <property type="match status" value="1"/>
</dbReference>
<evidence type="ECO:0000256" key="6">
    <source>
        <dbReference type="ARBA" id="ARBA00023242"/>
    </source>
</evidence>
<evidence type="ECO:0000256" key="2">
    <source>
        <dbReference type="ARBA" id="ARBA00004496"/>
    </source>
</evidence>
<keyword evidence="10" id="KW-1185">Reference proteome</keyword>
<keyword evidence="6" id="KW-0539">Nucleus</keyword>
<dbReference type="PANTHER" id="PTHR46898">
    <property type="entry name" value="SENESCENCE-ASSOCIATED CARBOXYLESTERASE 101"/>
    <property type="match status" value="1"/>
</dbReference>
<dbReference type="InterPro" id="IPR041266">
    <property type="entry name" value="EDS1_EP"/>
</dbReference>
<keyword evidence="5" id="KW-0611">Plant defense</keyword>
<evidence type="ECO:0000259" key="7">
    <source>
        <dbReference type="Pfam" id="PF01764"/>
    </source>
</evidence>
<feature type="domain" description="EDS1 EP" evidence="8">
    <location>
        <begin position="450"/>
        <end position="669"/>
    </location>
</feature>
<dbReference type="EMBL" id="JAJFAZ020000003">
    <property type="protein sequence ID" value="KAI5341112.1"/>
    <property type="molecule type" value="Genomic_DNA"/>
</dbReference>
<evidence type="ECO:0000313" key="10">
    <source>
        <dbReference type="Proteomes" id="UP001054821"/>
    </source>
</evidence>
<protein>
    <recommendedName>
        <fullName evidence="11">Senescence-associated carboxylesterase 101</fullName>
    </recommendedName>
</protein>
<dbReference type="InterPro" id="IPR044603">
    <property type="entry name" value="SAG101-like"/>
</dbReference>
<dbReference type="Pfam" id="PF18117">
    <property type="entry name" value="EDS1_EP"/>
    <property type="match status" value="1"/>
</dbReference>
<evidence type="ECO:0000313" key="9">
    <source>
        <dbReference type="EMBL" id="KAI5341112.1"/>
    </source>
</evidence>
<dbReference type="GO" id="GO:0005634">
    <property type="term" value="C:nucleus"/>
    <property type="evidence" value="ECO:0007669"/>
    <property type="project" value="UniProtKB-SubCell"/>
</dbReference>
<organism evidence="9 10">
    <name type="scientific">Prunus dulcis</name>
    <name type="common">Almond</name>
    <name type="synonym">Amygdalus dulcis</name>
    <dbReference type="NCBI Taxonomy" id="3755"/>
    <lineage>
        <taxon>Eukaryota</taxon>
        <taxon>Viridiplantae</taxon>
        <taxon>Streptophyta</taxon>
        <taxon>Embryophyta</taxon>
        <taxon>Tracheophyta</taxon>
        <taxon>Spermatophyta</taxon>
        <taxon>Magnoliopsida</taxon>
        <taxon>eudicotyledons</taxon>
        <taxon>Gunneridae</taxon>
        <taxon>Pentapetalae</taxon>
        <taxon>rosids</taxon>
        <taxon>fabids</taxon>
        <taxon>Rosales</taxon>
        <taxon>Rosaceae</taxon>
        <taxon>Amygdaloideae</taxon>
        <taxon>Amygdaleae</taxon>
        <taxon>Prunus</taxon>
    </lineage>
</organism>
<evidence type="ECO:0000256" key="3">
    <source>
        <dbReference type="ARBA" id="ARBA00022490"/>
    </source>
</evidence>
<dbReference type="GO" id="GO:0005737">
    <property type="term" value="C:cytoplasm"/>
    <property type="evidence" value="ECO:0007669"/>
    <property type="project" value="UniProtKB-SubCell"/>
</dbReference>
<dbReference type="GO" id="GO:0052689">
    <property type="term" value="F:carboxylic ester hydrolase activity"/>
    <property type="evidence" value="ECO:0007669"/>
    <property type="project" value="InterPro"/>
</dbReference>
<dbReference type="PANTHER" id="PTHR46898:SF3">
    <property type="entry name" value="FUNGAL LIPASE-LIKE DOMAIN-CONTAINING PROTEIN"/>
    <property type="match status" value="1"/>
</dbReference>
<dbReference type="Proteomes" id="UP001054821">
    <property type="component" value="Chromosome 3"/>
</dbReference>
<keyword evidence="4" id="KW-0378">Hydrolase</keyword>
<gene>
    <name evidence="9" type="ORF">L3X38_020386</name>
</gene>